<dbReference type="Proteomes" id="UP000569914">
    <property type="component" value="Unassembled WGS sequence"/>
</dbReference>
<reference evidence="1 2" key="1">
    <citation type="submission" date="2020-07" db="EMBL/GenBank/DDBJ databases">
        <title>Sequencing the genomes of 1000 actinobacteria strains.</title>
        <authorList>
            <person name="Klenk H.-P."/>
        </authorList>
    </citation>
    <scope>NUCLEOTIDE SEQUENCE [LARGE SCALE GENOMIC DNA]</scope>
    <source>
        <strain evidence="1 2">DSM 22083</strain>
    </source>
</reference>
<organism evidence="1 2">
    <name type="scientific">Microlunatus parietis</name>
    <dbReference type="NCBI Taxonomy" id="682979"/>
    <lineage>
        <taxon>Bacteria</taxon>
        <taxon>Bacillati</taxon>
        <taxon>Actinomycetota</taxon>
        <taxon>Actinomycetes</taxon>
        <taxon>Propionibacteriales</taxon>
        <taxon>Propionibacteriaceae</taxon>
        <taxon>Microlunatus</taxon>
    </lineage>
</organism>
<accession>A0A7Y9I9C5</accession>
<dbReference type="RefSeq" id="WP_179753698.1">
    <property type="nucleotide sequence ID" value="NZ_JACCBU010000001.1"/>
</dbReference>
<proteinExistence type="predicted"/>
<protein>
    <submittedName>
        <fullName evidence="1">Uncharacterized protein</fullName>
    </submittedName>
</protein>
<dbReference type="AlphaFoldDB" id="A0A7Y9I9C5"/>
<evidence type="ECO:0000313" key="2">
    <source>
        <dbReference type="Proteomes" id="UP000569914"/>
    </source>
</evidence>
<evidence type="ECO:0000313" key="1">
    <source>
        <dbReference type="EMBL" id="NYE72708.1"/>
    </source>
</evidence>
<dbReference type="EMBL" id="JACCBU010000001">
    <property type="protein sequence ID" value="NYE72708.1"/>
    <property type="molecule type" value="Genomic_DNA"/>
</dbReference>
<comment type="caution">
    <text evidence="1">The sequence shown here is derived from an EMBL/GenBank/DDBJ whole genome shotgun (WGS) entry which is preliminary data.</text>
</comment>
<name>A0A7Y9I9C5_9ACTN</name>
<sequence length="110" mass="11896">MPIGGAGDDAGDLVLAEVLIHRGWSSIIDGQVWEWRGSRPAAGAFAPGACVLVDDDLGGYVVEGPSQRDEPTDILRYRSRRDLLTRLRVIENWTLPLTAGEVDAEHAEAS</sequence>
<keyword evidence="2" id="KW-1185">Reference proteome</keyword>
<gene>
    <name evidence="1" type="ORF">BKA15_004037</name>
</gene>